<dbReference type="Pfam" id="PF09782">
    <property type="entry name" value="NDUF_B6"/>
    <property type="match status" value="1"/>
</dbReference>
<organism evidence="1">
    <name type="scientific">Mesocestoides corti</name>
    <name type="common">Flatworm</name>
    <dbReference type="NCBI Taxonomy" id="53468"/>
    <lineage>
        <taxon>Eukaryota</taxon>
        <taxon>Metazoa</taxon>
        <taxon>Spiralia</taxon>
        <taxon>Lophotrochozoa</taxon>
        <taxon>Platyhelminthes</taxon>
        <taxon>Cestoda</taxon>
        <taxon>Eucestoda</taxon>
        <taxon>Cyclophyllidea</taxon>
        <taxon>Mesocestoididae</taxon>
        <taxon>Mesocestoides</taxon>
    </lineage>
</organism>
<sequence length="197" mass="23044">MSSARLDDAIIEMQKQLYKEELMKELRTKRGGTFYPFNIEPLPTERERLVKPMTDTDRALRKQWLEDQKLSPREPVAVPEWTRKNIFRRAYHSFFDGLAGIFRPVLGVKRTAVLRKALPVVVIPYFILCSLWYQIKYSPRTWEHGYKGIRVGTLKRPVTYPGQPGFPNSPELEHNFVDEGFSERKIFLGDKLVTSAR</sequence>
<dbReference type="PANTHER" id="PTHR21106:SF2">
    <property type="entry name" value="NADH DEHYDROGENASE [UBIQUINONE] 1 BETA SUBCOMPLEX SUBUNIT 6"/>
    <property type="match status" value="1"/>
</dbReference>
<accession>A0A5K3ELH8</accession>
<dbReference type="AlphaFoldDB" id="A0A5K3ELH8"/>
<protein>
    <submittedName>
        <fullName evidence="1">NADH dehydrogenase [ubiquinone] 1 beta subcomplex subunit 6</fullName>
    </submittedName>
</protein>
<dbReference type="GO" id="GO:0006120">
    <property type="term" value="P:mitochondrial electron transport, NADH to ubiquinone"/>
    <property type="evidence" value="ECO:0007669"/>
    <property type="project" value="InterPro"/>
</dbReference>
<name>A0A5K3ELH8_MESCO</name>
<dbReference type="PANTHER" id="PTHR21106">
    <property type="entry name" value="NADH DEHYDROGENASE [UBIQUINONE] 1 BETA SUBCOMPLEX SUBUNIT 6"/>
    <property type="match status" value="1"/>
</dbReference>
<evidence type="ECO:0000313" key="1">
    <source>
        <dbReference type="WBParaSite" id="MCU_001478-RA"/>
    </source>
</evidence>
<dbReference type="WBParaSite" id="MCU_001478-RA">
    <property type="protein sequence ID" value="MCU_001478-RA"/>
    <property type="gene ID" value="MCU_001478"/>
</dbReference>
<reference evidence="1" key="1">
    <citation type="submission" date="2019-11" db="UniProtKB">
        <authorList>
            <consortium name="WormBaseParasite"/>
        </authorList>
    </citation>
    <scope>IDENTIFICATION</scope>
</reference>
<proteinExistence type="predicted"/>
<dbReference type="GO" id="GO:0005739">
    <property type="term" value="C:mitochondrion"/>
    <property type="evidence" value="ECO:0007669"/>
    <property type="project" value="GOC"/>
</dbReference>
<dbReference type="InterPro" id="IPR019174">
    <property type="entry name" value="NADH_DH_b-subcmplx_su6"/>
</dbReference>